<comment type="caution">
    <text evidence="1">The sequence shown here is derived from an EMBL/GenBank/DDBJ whole genome shotgun (WGS) entry which is preliminary data.</text>
</comment>
<name>A0ABR8SZ88_9BACL</name>
<organism evidence="1 2">
    <name type="scientific">Paenibacillus gallinarum</name>
    <dbReference type="NCBI Taxonomy" id="2762232"/>
    <lineage>
        <taxon>Bacteria</taxon>
        <taxon>Bacillati</taxon>
        <taxon>Bacillota</taxon>
        <taxon>Bacilli</taxon>
        <taxon>Bacillales</taxon>
        <taxon>Paenibacillaceae</taxon>
        <taxon>Paenibacillus</taxon>
    </lineage>
</organism>
<accession>A0ABR8SZ88</accession>
<dbReference type="EMBL" id="JACSQL010000004">
    <property type="protein sequence ID" value="MBD7968715.1"/>
    <property type="molecule type" value="Genomic_DNA"/>
</dbReference>
<evidence type="ECO:0000313" key="2">
    <source>
        <dbReference type="Proteomes" id="UP000608071"/>
    </source>
</evidence>
<sequence length="46" mass="5446">MMSRGVMKMTTKSLCRIHHRQFLRSPYRLKDTVQITGPPVTEGFYF</sequence>
<dbReference type="Proteomes" id="UP000608071">
    <property type="component" value="Unassembled WGS sequence"/>
</dbReference>
<proteinExistence type="predicted"/>
<evidence type="ECO:0000313" key="1">
    <source>
        <dbReference type="EMBL" id="MBD7968715.1"/>
    </source>
</evidence>
<keyword evidence="2" id="KW-1185">Reference proteome</keyword>
<dbReference type="RefSeq" id="WP_191800027.1">
    <property type="nucleotide sequence ID" value="NZ_JACSQL010000004.1"/>
</dbReference>
<reference evidence="1 2" key="1">
    <citation type="submission" date="2020-08" db="EMBL/GenBank/DDBJ databases">
        <title>A Genomic Blueprint of the Chicken Gut Microbiome.</title>
        <authorList>
            <person name="Gilroy R."/>
            <person name="Ravi A."/>
            <person name="Getino M."/>
            <person name="Pursley I."/>
            <person name="Horton D.L."/>
            <person name="Alikhan N.-F."/>
            <person name="Baker D."/>
            <person name="Gharbi K."/>
            <person name="Hall N."/>
            <person name="Watson M."/>
            <person name="Adriaenssens E.M."/>
            <person name="Foster-Nyarko E."/>
            <person name="Jarju S."/>
            <person name="Secka A."/>
            <person name="Antonio M."/>
            <person name="Oren A."/>
            <person name="Chaudhuri R."/>
            <person name="La Ragione R.M."/>
            <person name="Hildebrand F."/>
            <person name="Pallen M.J."/>
        </authorList>
    </citation>
    <scope>NUCLEOTIDE SEQUENCE [LARGE SCALE GENOMIC DNA]</scope>
    <source>
        <strain evidence="1 2">Sa2BVA9</strain>
    </source>
</reference>
<protein>
    <submittedName>
        <fullName evidence="1">Uncharacterized protein</fullName>
    </submittedName>
</protein>
<gene>
    <name evidence="1" type="ORF">H9647_11635</name>
</gene>